<protein>
    <recommendedName>
        <fullName evidence="14">Disulfide bond formation protein B</fullName>
    </recommendedName>
    <alternativeName>
        <fullName evidence="14">Disulfide oxidoreductase</fullName>
    </alternativeName>
</protein>
<evidence type="ECO:0000313" key="17">
    <source>
        <dbReference type="Proteomes" id="UP001150830"/>
    </source>
</evidence>
<evidence type="ECO:0000256" key="3">
    <source>
        <dbReference type="ARBA" id="ARBA00022448"/>
    </source>
</evidence>
<keyword evidence="9 14" id="KW-0560">Oxidoreductase</keyword>
<evidence type="ECO:0000256" key="15">
    <source>
        <dbReference type="SAM" id="Phobius"/>
    </source>
</evidence>
<dbReference type="SUPFAM" id="SSF158442">
    <property type="entry name" value="DsbB-like"/>
    <property type="match status" value="1"/>
</dbReference>
<dbReference type="InterPro" id="IPR023380">
    <property type="entry name" value="DsbB-like_sf"/>
</dbReference>
<feature type="transmembrane region" description="Helical" evidence="15">
    <location>
        <begin position="12"/>
        <end position="32"/>
    </location>
</feature>
<evidence type="ECO:0000256" key="9">
    <source>
        <dbReference type="ARBA" id="ARBA00023002"/>
    </source>
</evidence>
<dbReference type="PANTHER" id="PTHR36570:SF3">
    <property type="entry name" value="DISULFIDE BOND FORMATION PROTEIN B"/>
    <property type="match status" value="1"/>
</dbReference>
<feature type="topological domain" description="Cytoplasmic" evidence="14">
    <location>
        <begin position="1"/>
        <end position="13"/>
    </location>
</feature>
<evidence type="ECO:0000256" key="4">
    <source>
        <dbReference type="ARBA" id="ARBA00022475"/>
    </source>
</evidence>
<dbReference type="InterPro" id="IPR050183">
    <property type="entry name" value="DsbB"/>
</dbReference>
<dbReference type="RefSeq" id="WP_283173175.1">
    <property type="nucleotide sequence ID" value="NZ_JAPNOA010000020.1"/>
</dbReference>
<dbReference type="PANTHER" id="PTHR36570">
    <property type="entry name" value="DISULFIDE BOND FORMATION PROTEIN B"/>
    <property type="match status" value="1"/>
</dbReference>
<keyword evidence="11 14" id="KW-1015">Disulfide bond</keyword>
<dbReference type="EMBL" id="JAPNOA010000020">
    <property type="protein sequence ID" value="MCY0964957.1"/>
    <property type="molecule type" value="Genomic_DNA"/>
</dbReference>
<dbReference type="HAMAP" id="MF_00286">
    <property type="entry name" value="DsbB"/>
    <property type="match status" value="1"/>
</dbReference>
<comment type="function">
    <text evidence="14">Required for disulfide bond formation in some periplasmic proteins. Acts by oxidizing the DsbA protein.</text>
</comment>
<evidence type="ECO:0000256" key="14">
    <source>
        <dbReference type="HAMAP-Rule" id="MF_00286"/>
    </source>
</evidence>
<comment type="caution">
    <text evidence="16">The sequence shown here is derived from an EMBL/GenBank/DDBJ whole genome shotgun (WGS) entry which is preliminary data.</text>
</comment>
<feature type="topological domain" description="Periplasmic" evidence="14">
    <location>
        <begin position="31"/>
        <end position="48"/>
    </location>
</feature>
<evidence type="ECO:0000256" key="6">
    <source>
        <dbReference type="ARBA" id="ARBA00022692"/>
    </source>
</evidence>
<keyword evidence="8 14" id="KW-1133">Transmembrane helix</keyword>
<keyword evidence="17" id="KW-1185">Reference proteome</keyword>
<evidence type="ECO:0000256" key="1">
    <source>
        <dbReference type="ARBA" id="ARBA00004429"/>
    </source>
</evidence>
<dbReference type="Pfam" id="PF02600">
    <property type="entry name" value="DsbB"/>
    <property type="match status" value="1"/>
</dbReference>
<dbReference type="GO" id="GO:0005886">
    <property type="term" value="C:plasma membrane"/>
    <property type="evidence" value="ECO:0007669"/>
    <property type="project" value="UniProtKB-SubCell"/>
</dbReference>
<evidence type="ECO:0000256" key="11">
    <source>
        <dbReference type="ARBA" id="ARBA00023157"/>
    </source>
</evidence>
<dbReference type="Proteomes" id="UP001150830">
    <property type="component" value="Unassembled WGS sequence"/>
</dbReference>
<feature type="transmembrane region" description="Helical" evidence="15">
    <location>
        <begin position="44"/>
        <end position="64"/>
    </location>
</feature>
<dbReference type="GO" id="GO:0009055">
    <property type="term" value="F:electron transfer activity"/>
    <property type="evidence" value="ECO:0007669"/>
    <property type="project" value="UniProtKB-UniRule"/>
</dbReference>
<evidence type="ECO:0000256" key="2">
    <source>
        <dbReference type="ARBA" id="ARBA00008823"/>
    </source>
</evidence>
<evidence type="ECO:0000256" key="8">
    <source>
        <dbReference type="ARBA" id="ARBA00022989"/>
    </source>
</evidence>
<evidence type="ECO:0000313" key="16">
    <source>
        <dbReference type="EMBL" id="MCY0964957.1"/>
    </source>
</evidence>
<keyword evidence="10 14" id="KW-0472">Membrane</keyword>
<keyword evidence="13 14" id="KW-0676">Redox-active center</keyword>
<comment type="subcellular location">
    <subcellularLocation>
        <location evidence="1">Cell inner membrane</location>
        <topology evidence="1">Multi-pass membrane protein</topology>
    </subcellularLocation>
    <subcellularLocation>
        <location evidence="14">Cell membrane</location>
        <topology evidence="14">Multi-pass membrane protein</topology>
    </subcellularLocation>
</comment>
<reference evidence="16" key="1">
    <citation type="submission" date="2022-11" db="EMBL/GenBank/DDBJ databases">
        <title>Parathalassolutuus dongxingensis gen. nov., sp. nov., a novel member of family Oceanospirillaceae isolated from a coastal shrimp pond in Guangxi, China.</title>
        <authorList>
            <person name="Chen H."/>
        </authorList>
    </citation>
    <scope>NUCLEOTIDE SEQUENCE</scope>
    <source>
        <strain evidence="16">G-43</strain>
    </source>
</reference>
<keyword evidence="12 14" id="KW-0143">Chaperone</keyword>
<keyword evidence="4 14" id="KW-1003">Cell membrane</keyword>
<dbReference type="Gene3D" id="1.20.1550.10">
    <property type="entry name" value="DsbB-like"/>
    <property type="match status" value="1"/>
</dbReference>
<comment type="similarity">
    <text evidence="2 14">Belongs to the DsbB family.</text>
</comment>
<dbReference type="InterPro" id="IPR003752">
    <property type="entry name" value="DiS_bond_form_DsbB/BdbC"/>
</dbReference>
<name>A0A9X3IR80_9GAMM</name>
<keyword evidence="7 14" id="KW-0249">Electron transport</keyword>
<dbReference type="GO" id="GO:0006457">
    <property type="term" value="P:protein folding"/>
    <property type="evidence" value="ECO:0007669"/>
    <property type="project" value="InterPro"/>
</dbReference>
<feature type="topological domain" description="Cytoplasmic" evidence="14">
    <location>
        <begin position="166"/>
        <end position="177"/>
    </location>
</feature>
<sequence>MSQALTPPLLRYGYLAGFLICAALLGAAYYFEIVMYLDPCPLCMVQRLATLLIGLSCLLAFVCAEYRWGSRLALALVTASAIFGYFVADHHIWIQHLPPDEVPACGPSFEYLIETLPLNELISIMLHGDGNCAEVNWMFWGMSMPEWTRIFFACFTIAGLISLIYTWSRGERRNQLN</sequence>
<evidence type="ECO:0000256" key="5">
    <source>
        <dbReference type="ARBA" id="ARBA00022519"/>
    </source>
</evidence>
<proteinExistence type="inferred from homology"/>
<dbReference type="AlphaFoldDB" id="A0A9X3IR80"/>
<accession>A0A9X3IR80</accession>
<keyword evidence="3 14" id="KW-0813">Transport</keyword>
<evidence type="ECO:0000256" key="10">
    <source>
        <dbReference type="ARBA" id="ARBA00023136"/>
    </source>
</evidence>
<evidence type="ECO:0000256" key="13">
    <source>
        <dbReference type="ARBA" id="ARBA00023284"/>
    </source>
</evidence>
<keyword evidence="5" id="KW-0997">Cell inner membrane</keyword>
<comment type="caution">
    <text evidence="14">Lacks conserved residue(s) required for the propagation of feature annotation.</text>
</comment>
<feature type="topological domain" description="Cytoplasmic" evidence="14">
    <location>
        <begin position="66"/>
        <end position="71"/>
    </location>
</feature>
<feature type="transmembrane region" description="Helical" evidence="15">
    <location>
        <begin position="71"/>
        <end position="88"/>
    </location>
</feature>
<feature type="disulfide bond" description="Redox-active" evidence="14">
    <location>
        <begin position="40"/>
        <end position="43"/>
    </location>
</feature>
<dbReference type="InterPro" id="IPR022920">
    <property type="entry name" value="Disulphide_bond_form_DsbB"/>
</dbReference>
<gene>
    <name evidence="14" type="primary">dsbB</name>
    <name evidence="16" type="ORF">OUO13_07140</name>
</gene>
<keyword evidence="6 14" id="KW-0812">Transmembrane</keyword>
<dbReference type="GO" id="GO:0015035">
    <property type="term" value="F:protein-disulfide reductase activity"/>
    <property type="evidence" value="ECO:0007669"/>
    <property type="project" value="UniProtKB-UniRule"/>
</dbReference>
<organism evidence="16 17">
    <name type="scientific">Parathalassolituus penaei</name>
    <dbReference type="NCBI Taxonomy" id="2997323"/>
    <lineage>
        <taxon>Bacteria</taxon>
        <taxon>Pseudomonadati</taxon>
        <taxon>Pseudomonadota</taxon>
        <taxon>Gammaproteobacteria</taxon>
        <taxon>Oceanospirillales</taxon>
        <taxon>Oceanospirillaceae</taxon>
        <taxon>Parathalassolituus</taxon>
    </lineage>
</organism>
<evidence type="ECO:0000256" key="7">
    <source>
        <dbReference type="ARBA" id="ARBA00022982"/>
    </source>
</evidence>
<evidence type="ECO:0000256" key="12">
    <source>
        <dbReference type="ARBA" id="ARBA00023186"/>
    </source>
</evidence>
<feature type="transmembrane region" description="Helical" evidence="15">
    <location>
        <begin position="147"/>
        <end position="167"/>
    </location>
</feature>